<accession>A0A2M8ADJ7</accession>
<comment type="similarity">
    <text evidence="1 5">Belongs to the bacterial ribosomal protein bL32 family.</text>
</comment>
<dbReference type="Pfam" id="PF01783">
    <property type="entry name" value="Ribosomal_L32p"/>
    <property type="match status" value="1"/>
</dbReference>
<reference evidence="7" key="1">
    <citation type="submission" date="2017-09" db="EMBL/GenBank/DDBJ databases">
        <title>Depth-based differentiation of microbial function through sediment-hosted aquifers and enrichment of novel symbionts in the deep terrestrial subsurface.</title>
        <authorList>
            <person name="Probst A.J."/>
            <person name="Ladd B."/>
            <person name="Jarett J.K."/>
            <person name="Geller-Mcgrath D.E."/>
            <person name="Sieber C.M.K."/>
            <person name="Emerson J.B."/>
            <person name="Anantharaman K."/>
            <person name="Thomas B.C."/>
            <person name="Malmstrom R."/>
            <person name="Stieglmeier M."/>
            <person name="Klingl A."/>
            <person name="Woyke T."/>
            <person name="Ryan C.M."/>
            <person name="Banfield J.F."/>
        </authorList>
    </citation>
    <scope>NUCLEOTIDE SEQUENCE [LARGE SCALE GENOMIC DNA]</scope>
</reference>
<evidence type="ECO:0000256" key="5">
    <source>
        <dbReference type="HAMAP-Rule" id="MF_00340"/>
    </source>
</evidence>
<proteinExistence type="inferred from homology"/>
<dbReference type="PANTHER" id="PTHR35534:SF1">
    <property type="entry name" value="LARGE RIBOSOMAL SUBUNIT PROTEIN BL32"/>
    <property type="match status" value="1"/>
</dbReference>
<name>A0A2M8ADJ7_9BACT</name>
<comment type="caution">
    <text evidence="6">The sequence shown here is derived from an EMBL/GenBank/DDBJ whole genome shotgun (WGS) entry which is preliminary data.</text>
</comment>
<protein>
    <recommendedName>
        <fullName evidence="4 5">Large ribosomal subunit protein bL32</fullName>
    </recommendedName>
</protein>
<dbReference type="HAMAP" id="MF_00340">
    <property type="entry name" value="Ribosomal_bL32"/>
    <property type="match status" value="1"/>
</dbReference>
<dbReference type="SUPFAM" id="SSF57829">
    <property type="entry name" value="Zn-binding ribosomal proteins"/>
    <property type="match status" value="1"/>
</dbReference>
<sequence length="76" mass="8729">MRNFQFVIQLMSVPAKRRSSSEARRGRSHQALKKVHLIKCPKCGKTILPHRACNFCGCYKGREVIKIKTKTKKATK</sequence>
<dbReference type="Proteomes" id="UP000230611">
    <property type="component" value="Unassembled WGS sequence"/>
</dbReference>
<dbReference type="GO" id="GO:0015934">
    <property type="term" value="C:large ribosomal subunit"/>
    <property type="evidence" value="ECO:0007669"/>
    <property type="project" value="InterPro"/>
</dbReference>
<dbReference type="InterPro" id="IPR044957">
    <property type="entry name" value="Ribosomal_bL32_bact"/>
</dbReference>
<evidence type="ECO:0000313" key="6">
    <source>
        <dbReference type="EMBL" id="PJB15688.1"/>
    </source>
</evidence>
<dbReference type="InterPro" id="IPR002677">
    <property type="entry name" value="Ribosomal_bL32"/>
</dbReference>
<keyword evidence="2 5" id="KW-0689">Ribosomal protein</keyword>
<evidence type="ECO:0000313" key="7">
    <source>
        <dbReference type="Proteomes" id="UP000230611"/>
    </source>
</evidence>
<dbReference type="EMBL" id="PFUO01000151">
    <property type="protein sequence ID" value="PJB15688.1"/>
    <property type="molecule type" value="Genomic_DNA"/>
</dbReference>
<dbReference type="GO" id="GO:0003735">
    <property type="term" value="F:structural constituent of ribosome"/>
    <property type="evidence" value="ECO:0007669"/>
    <property type="project" value="InterPro"/>
</dbReference>
<keyword evidence="3 5" id="KW-0687">Ribonucleoprotein</keyword>
<evidence type="ECO:0000256" key="1">
    <source>
        <dbReference type="ARBA" id="ARBA00008560"/>
    </source>
</evidence>
<dbReference type="InterPro" id="IPR011332">
    <property type="entry name" value="Ribosomal_zn-bd"/>
</dbReference>
<evidence type="ECO:0000256" key="4">
    <source>
        <dbReference type="ARBA" id="ARBA00035178"/>
    </source>
</evidence>
<gene>
    <name evidence="5" type="primary">rpmF</name>
    <name evidence="6" type="ORF">CO116_03330</name>
</gene>
<dbReference type="PANTHER" id="PTHR35534">
    <property type="entry name" value="50S RIBOSOMAL PROTEIN L32"/>
    <property type="match status" value="1"/>
</dbReference>
<organism evidence="6 7">
    <name type="scientific">Candidatus Falkowbacteria bacterium CG_4_9_14_3_um_filter_38_19</name>
    <dbReference type="NCBI Taxonomy" id="1974559"/>
    <lineage>
        <taxon>Bacteria</taxon>
        <taxon>Candidatus Falkowiibacteriota</taxon>
    </lineage>
</organism>
<dbReference type="NCBIfam" id="TIGR01031">
    <property type="entry name" value="rpmF_bact"/>
    <property type="match status" value="1"/>
</dbReference>
<dbReference type="AlphaFoldDB" id="A0A2M8ADJ7"/>
<evidence type="ECO:0000256" key="2">
    <source>
        <dbReference type="ARBA" id="ARBA00022980"/>
    </source>
</evidence>
<evidence type="ECO:0000256" key="3">
    <source>
        <dbReference type="ARBA" id="ARBA00023274"/>
    </source>
</evidence>
<dbReference type="GO" id="GO:0006412">
    <property type="term" value="P:translation"/>
    <property type="evidence" value="ECO:0007669"/>
    <property type="project" value="UniProtKB-UniRule"/>
</dbReference>